<organism evidence="1 2">
    <name type="scientific">Campylobacter taeniopygiae</name>
    <dbReference type="NCBI Taxonomy" id="2510188"/>
    <lineage>
        <taxon>Bacteria</taxon>
        <taxon>Pseudomonadati</taxon>
        <taxon>Campylobacterota</taxon>
        <taxon>Epsilonproteobacteria</taxon>
        <taxon>Campylobacterales</taxon>
        <taxon>Campylobacteraceae</taxon>
        <taxon>Campylobacter</taxon>
    </lineage>
</organism>
<keyword evidence="2" id="KW-1185">Reference proteome</keyword>
<protein>
    <submittedName>
        <fullName evidence="1">Uncharacterized protein</fullName>
    </submittedName>
</protein>
<accession>A0ABY2THB2</accession>
<gene>
    <name evidence="1" type="ORF">CQA75_07815</name>
</gene>
<sequence>MKIVFTGKSNEYEIEKSGFCNEAFVIKDKIPNRDGVDFITKNISVLEFSDESFSFDEIIKHLEVNVGEDIIIVENFFEKEESKDEIKIEPKENVIEKSSQKFQIIKSFSRIFENANFIIKSEDDIQSDIIEISKEDKLEIFKNIEFEEMEVSFVKLEIMDYDSSYDSLNFDLEAFPSGASYKYGISLNTMYVILQGKMSSVSLFRFLKSFVYKNKNEKSSHKTFSLTFNRSVIYKLSVSFV</sequence>
<evidence type="ECO:0000313" key="1">
    <source>
        <dbReference type="EMBL" id="TKX33381.1"/>
    </source>
</evidence>
<comment type="caution">
    <text evidence="1">The sequence shown here is derived from an EMBL/GenBank/DDBJ whole genome shotgun (WGS) entry which is preliminary data.</text>
</comment>
<reference evidence="1 2" key="1">
    <citation type="submission" date="2018-05" db="EMBL/GenBank/DDBJ databases">
        <title>Novel Campyloabacter and Helicobacter Species and Strains.</title>
        <authorList>
            <person name="Mannion A.J."/>
            <person name="Shen Z."/>
            <person name="Fox J.G."/>
        </authorList>
    </citation>
    <scope>NUCLEOTIDE SEQUENCE [LARGE SCALE GENOMIC DNA]</scope>
    <source>
        <strain evidence="2">MIT10-5678</strain>
    </source>
</reference>
<dbReference type="InterPro" id="IPR035393">
    <property type="entry name" value="DUF5416"/>
</dbReference>
<dbReference type="Proteomes" id="UP000309584">
    <property type="component" value="Unassembled WGS sequence"/>
</dbReference>
<name>A0ABY2THB2_9BACT</name>
<dbReference type="Pfam" id="PF17437">
    <property type="entry name" value="DUF5416"/>
    <property type="match status" value="1"/>
</dbReference>
<proteinExistence type="predicted"/>
<evidence type="ECO:0000313" key="2">
    <source>
        <dbReference type="Proteomes" id="UP000309584"/>
    </source>
</evidence>
<dbReference type="EMBL" id="NXLY01000017">
    <property type="protein sequence ID" value="TKX33381.1"/>
    <property type="molecule type" value="Genomic_DNA"/>
</dbReference>